<feature type="compositionally biased region" description="Polar residues" evidence="4">
    <location>
        <begin position="294"/>
        <end position="306"/>
    </location>
</feature>
<dbReference type="AlphaFoldDB" id="F2RN97"/>
<dbReference type="InterPro" id="IPR001965">
    <property type="entry name" value="Znf_PHD"/>
</dbReference>
<dbReference type="GO" id="GO:0070210">
    <property type="term" value="C:Rpd3L-Expanded complex"/>
    <property type="evidence" value="ECO:0007669"/>
    <property type="project" value="TreeGrafter"/>
</dbReference>
<feature type="region of interest" description="Disordered" evidence="4">
    <location>
        <begin position="1"/>
        <end position="117"/>
    </location>
</feature>
<keyword evidence="3" id="KW-0862">Zinc</keyword>
<feature type="compositionally biased region" description="Basic residues" evidence="4">
    <location>
        <begin position="1"/>
        <end position="11"/>
    </location>
</feature>
<evidence type="ECO:0000313" key="7">
    <source>
        <dbReference type="Proteomes" id="UP000009172"/>
    </source>
</evidence>
<dbReference type="PANTHER" id="PTHR47793:SF1">
    <property type="entry name" value="HISTONE DEACETYLASE COMPLEX SUBUNIT CTI6"/>
    <property type="match status" value="1"/>
</dbReference>
<evidence type="ECO:0000256" key="4">
    <source>
        <dbReference type="SAM" id="MobiDB-lite"/>
    </source>
</evidence>
<evidence type="ECO:0000256" key="3">
    <source>
        <dbReference type="ARBA" id="ARBA00022833"/>
    </source>
</evidence>
<dbReference type="SUPFAM" id="SSF57903">
    <property type="entry name" value="FYVE/PHD zinc finger"/>
    <property type="match status" value="1"/>
</dbReference>
<dbReference type="InterPro" id="IPR011011">
    <property type="entry name" value="Znf_FYVE_PHD"/>
</dbReference>
<organism evidence="6 7">
    <name type="scientific">Trichophyton tonsurans (strain CBS 112818)</name>
    <name type="common">Scalp ringworm fungus</name>
    <dbReference type="NCBI Taxonomy" id="647933"/>
    <lineage>
        <taxon>Eukaryota</taxon>
        <taxon>Fungi</taxon>
        <taxon>Dikarya</taxon>
        <taxon>Ascomycota</taxon>
        <taxon>Pezizomycotina</taxon>
        <taxon>Eurotiomycetes</taxon>
        <taxon>Eurotiomycetidae</taxon>
        <taxon>Onygenales</taxon>
        <taxon>Arthrodermataceae</taxon>
        <taxon>Trichophyton</taxon>
    </lineage>
</organism>
<feature type="region of interest" description="Disordered" evidence="4">
    <location>
        <begin position="413"/>
        <end position="452"/>
    </location>
</feature>
<feature type="compositionally biased region" description="Low complexity" evidence="4">
    <location>
        <begin position="157"/>
        <end position="168"/>
    </location>
</feature>
<reference evidence="7" key="1">
    <citation type="journal article" date="2012" name="MBio">
        <title>Comparative genome analysis of Trichophyton rubrum and related dermatophytes reveals candidate genes involved in infection.</title>
        <authorList>
            <person name="Martinez D.A."/>
            <person name="Oliver B.G."/>
            <person name="Graeser Y."/>
            <person name="Goldberg J.M."/>
            <person name="Li W."/>
            <person name="Martinez-Rossi N.M."/>
            <person name="Monod M."/>
            <person name="Shelest E."/>
            <person name="Barton R.C."/>
            <person name="Birch E."/>
            <person name="Brakhage A.A."/>
            <person name="Chen Z."/>
            <person name="Gurr S.J."/>
            <person name="Heiman D."/>
            <person name="Heitman J."/>
            <person name="Kosti I."/>
            <person name="Rossi A."/>
            <person name="Saif S."/>
            <person name="Samalova M."/>
            <person name="Saunders C.W."/>
            <person name="Shea T."/>
            <person name="Summerbell R.C."/>
            <person name="Xu J."/>
            <person name="Young S."/>
            <person name="Zeng Q."/>
            <person name="Birren B.W."/>
            <person name="Cuomo C.A."/>
            <person name="White T.C."/>
        </authorList>
    </citation>
    <scope>NUCLEOTIDE SEQUENCE [LARGE SCALE GENOMIC DNA]</scope>
    <source>
        <strain evidence="7">CBS 112818</strain>
    </source>
</reference>
<evidence type="ECO:0000256" key="1">
    <source>
        <dbReference type="ARBA" id="ARBA00022723"/>
    </source>
</evidence>
<dbReference type="Proteomes" id="UP000009172">
    <property type="component" value="Unassembled WGS sequence"/>
</dbReference>
<keyword evidence="2" id="KW-0863">Zinc-finger</keyword>
<dbReference type="InterPro" id="IPR013083">
    <property type="entry name" value="Znf_RING/FYVE/PHD"/>
</dbReference>
<dbReference type="OrthoDB" id="418595at2759"/>
<evidence type="ECO:0000259" key="5">
    <source>
        <dbReference type="SMART" id="SM00249"/>
    </source>
</evidence>
<dbReference type="Pfam" id="PF20826">
    <property type="entry name" value="PHD_5"/>
    <property type="match status" value="1"/>
</dbReference>
<sequence>MNPRRSSRARPTHPASESMQHSASSSSLISLSRTERYTRLNNNGHKPTPTRRSSDQRSQSLDDGADTASSKNDAAASGSGSGSGTSTRQQRQSRGREEVEADADADVTLTGDEFDEEGEEEITRCICGHQDYPGLPAHRGGAAAASSSKGGKDDDGQSAGSGADAQSDDAGSLFIQCDECKVWQHGGCVGIMEEASSPDEYFCETCRKDLHSIIVGPRGMASLPPLSPAALSLSLPHLPSSCLVPLSPALFSAPDTPTASTPVSKPATRKSGRPPARRGRLGRNQYTRDRDPPNGTTDAITNSPRRGQSREDVTTGDSPTSASNAGPNGTYANGETGKASRPRYMNPNRTTMNDMRRRVAAILEFISRLQVEMAASGEQPTRPPGDSNSTTATTSRDMAATIAKAEAILNGLTNGTSSSECQSSSDAQAAPTSAPAPDADTAGKDKDFKDLTSGEMMDVLTRGLFKWQELFGKYGDK</sequence>
<feature type="compositionally biased region" description="Low complexity" evidence="4">
    <location>
        <begin position="140"/>
        <end position="149"/>
    </location>
</feature>
<dbReference type="GO" id="GO:0061186">
    <property type="term" value="P:negative regulation of silent mating-type cassette heterochromatin formation"/>
    <property type="evidence" value="ECO:0007669"/>
    <property type="project" value="TreeGrafter"/>
</dbReference>
<gene>
    <name evidence="6" type="ORF">TESG_00363</name>
</gene>
<feature type="region of interest" description="Disordered" evidence="4">
    <location>
        <begin position="254"/>
        <end position="353"/>
    </location>
</feature>
<feature type="compositionally biased region" description="Low complexity" evidence="4">
    <location>
        <begin position="16"/>
        <end position="32"/>
    </location>
</feature>
<feature type="compositionally biased region" description="Polar residues" evidence="4">
    <location>
        <begin position="315"/>
        <end position="333"/>
    </location>
</feature>
<name>F2RN97_TRIT1</name>
<dbReference type="SMART" id="SM00249">
    <property type="entry name" value="PHD"/>
    <property type="match status" value="1"/>
</dbReference>
<dbReference type="HOGENOM" id="CLU_020879_0_1_1"/>
<protein>
    <recommendedName>
        <fullName evidence="5">Zinc finger PHD-type domain-containing protein</fullName>
    </recommendedName>
</protein>
<proteinExistence type="predicted"/>
<feature type="compositionally biased region" description="Low complexity" evidence="4">
    <location>
        <begin position="417"/>
        <end position="440"/>
    </location>
</feature>
<dbReference type="InterPro" id="IPR053051">
    <property type="entry name" value="HDAC_complex_subunit"/>
</dbReference>
<dbReference type="Gene3D" id="3.30.40.10">
    <property type="entry name" value="Zinc/RING finger domain, C3HC4 (zinc finger)"/>
    <property type="match status" value="1"/>
</dbReference>
<feature type="compositionally biased region" description="Basic and acidic residues" evidence="4">
    <location>
        <begin position="441"/>
        <end position="452"/>
    </location>
</feature>
<dbReference type="GO" id="GO:0008270">
    <property type="term" value="F:zinc ion binding"/>
    <property type="evidence" value="ECO:0007669"/>
    <property type="project" value="UniProtKB-KW"/>
</dbReference>
<feature type="domain" description="Zinc finger PHD-type" evidence="5">
    <location>
        <begin position="124"/>
        <end position="207"/>
    </location>
</feature>
<dbReference type="GO" id="GO:0033698">
    <property type="term" value="C:Rpd3L complex"/>
    <property type="evidence" value="ECO:0007669"/>
    <property type="project" value="TreeGrafter"/>
</dbReference>
<accession>F2RN97</accession>
<dbReference type="EMBL" id="GG698477">
    <property type="protein sequence ID" value="EGD92796.1"/>
    <property type="molecule type" value="Genomic_DNA"/>
</dbReference>
<keyword evidence="1" id="KW-0479">Metal-binding</keyword>
<feature type="region of interest" description="Disordered" evidence="4">
    <location>
        <begin position="374"/>
        <end position="394"/>
    </location>
</feature>
<evidence type="ECO:0000313" key="6">
    <source>
        <dbReference type="EMBL" id="EGD92796.1"/>
    </source>
</evidence>
<dbReference type="PANTHER" id="PTHR47793">
    <property type="entry name" value="HISTONE DEACETYLASE COMPLEX SUBUNIT CTI6"/>
    <property type="match status" value="1"/>
</dbReference>
<feature type="region of interest" description="Disordered" evidence="4">
    <location>
        <begin position="137"/>
        <end position="168"/>
    </location>
</feature>
<evidence type="ECO:0000256" key="2">
    <source>
        <dbReference type="ARBA" id="ARBA00022771"/>
    </source>
</evidence>
<feature type="compositionally biased region" description="Basic residues" evidence="4">
    <location>
        <begin position="267"/>
        <end position="281"/>
    </location>
</feature>
<keyword evidence="7" id="KW-1185">Reference proteome</keyword>
<dbReference type="GO" id="GO:0061188">
    <property type="term" value="P:negative regulation of rDNA heterochromatin formation"/>
    <property type="evidence" value="ECO:0007669"/>
    <property type="project" value="TreeGrafter"/>
</dbReference>